<dbReference type="EMBL" id="MU006748">
    <property type="protein sequence ID" value="KAF2622010.1"/>
    <property type="molecule type" value="Genomic_DNA"/>
</dbReference>
<accession>A0ACB6RJ79</accession>
<evidence type="ECO:0000313" key="1">
    <source>
        <dbReference type="EMBL" id="KAF2622010.1"/>
    </source>
</evidence>
<proteinExistence type="predicted"/>
<keyword evidence="2" id="KW-1185">Reference proteome</keyword>
<evidence type="ECO:0000313" key="2">
    <source>
        <dbReference type="Proteomes" id="UP000799754"/>
    </source>
</evidence>
<name>A0ACB6RJ79_9PLEO</name>
<organism evidence="1 2">
    <name type="scientific">Macroventuria anomochaeta</name>
    <dbReference type="NCBI Taxonomy" id="301207"/>
    <lineage>
        <taxon>Eukaryota</taxon>
        <taxon>Fungi</taxon>
        <taxon>Dikarya</taxon>
        <taxon>Ascomycota</taxon>
        <taxon>Pezizomycotina</taxon>
        <taxon>Dothideomycetes</taxon>
        <taxon>Pleosporomycetidae</taxon>
        <taxon>Pleosporales</taxon>
        <taxon>Pleosporineae</taxon>
        <taxon>Didymellaceae</taxon>
        <taxon>Macroventuria</taxon>
    </lineage>
</organism>
<dbReference type="Proteomes" id="UP000799754">
    <property type="component" value="Unassembled WGS sequence"/>
</dbReference>
<protein>
    <submittedName>
        <fullName evidence="1">Uncharacterized protein</fullName>
    </submittedName>
</protein>
<gene>
    <name evidence="1" type="ORF">BU25DRAFT_463154</name>
</gene>
<sequence>MLKEMSAGCESARSEVSLIEAFERVIAKLDAAAAEGRADSEYSRFKKWEQLWKSDTSSTDRVNEVNEGILMPLAPQPAGSWRPSDGPPQREGTVPIPLYTPFLGMDGHLV</sequence>
<reference evidence="1" key="1">
    <citation type="journal article" date="2020" name="Stud. Mycol.">
        <title>101 Dothideomycetes genomes: a test case for predicting lifestyles and emergence of pathogens.</title>
        <authorList>
            <person name="Haridas S."/>
            <person name="Albert R."/>
            <person name="Binder M."/>
            <person name="Bloem J."/>
            <person name="Labutti K."/>
            <person name="Salamov A."/>
            <person name="Andreopoulos B."/>
            <person name="Baker S."/>
            <person name="Barry K."/>
            <person name="Bills G."/>
            <person name="Bluhm B."/>
            <person name="Cannon C."/>
            <person name="Castanera R."/>
            <person name="Culley D."/>
            <person name="Daum C."/>
            <person name="Ezra D."/>
            <person name="Gonzalez J."/>
            <person name="Henrissat B."/>
            <person name="Kuo A."/>
            <person name="Liang C."/>
            <person name="Lipzen A."/>
            <person name="Lutzoni F."/>
            <person name="Magnuson J."/>
            <person name="Mondo S."/>
            <person name="Nolan M."/>
            <person name="Ohm R."/>
            <person name="Pangilinan J."/>
            <person name="Park H.-J."/>
            <person name="Ramirez L."/>
            <person name="Alfaro M."/>
            <person name="Sun H."/>
            <person name="Tritt A."/>
            <person name="Yoshinaga Y."/>
            <person name="Zwiers L.-H."/>
            <person name="Turgeon B."/>
            <person name="Goodwin S."/>
            <person name="Spatafora J."/>
            <person name="Crous P."/>
            <person name="Grigoriev I."/>
        </authorList>
    </citation>
    <scope>NUCLEOTIDE SEQUENCE</scope>
    <source>
        <strain evidence="1">CBS 525.71</strain>
    </source>
</reference>
<comment type="caution">
    <text evidence="1">The sequence shown here is derived from an EMBL/GenBank/DDBJ whole genome shotgun (WGS) entry which is preliminary data.</text>
</comment>